<dbReference type="Proteomes" id="UP000176424">
    <property type="component" value="Unassembled WGS sequence"/>
</dbReference>
<evidence type="ECO:0000313" key="3">
    <source>
        <dbReference type="Proteomes" id="UP000176424"/>
    </source>
</evidence>
<name>A0A1F4ZUM5_9BACT</name>
<organism evidence="2 3">
    <name type="scientific">Candidatus Amesbacteria bacterium RIFOXYB1_FULL_44_23</name>
    <dbReference type="NCBI Taxonomy" id="1797263"/>
    <lineage>
        <taxon>Bacteria</taxon>
        <taxon>Candidatus Amesiibacteriota</taxon>
    </lineage>
</organism>
<sequence length="211" mass="23859">MPTLPLQIIQVVADLAIFFFIGYYFLKLRAKEAELDKREGKVDADYHQIVDTALAKERKILEDATAEADQIIAGARHVSQSAKDEVSRALQLMVVDIQKEAMDTAKNFTSNYQLTLKQLSAQSTTDFQEIVKGLKNDLQIQIQQFHQNLLPVLEKQLEDYRTARLAQTEKMVTSIVQKAAPEILNRSLSLEDHRSLVLESLEKAKKAGAFD</sequence>
<keyword evidence="1" id="KW-0472">Membrane</keyword>
<feature type="transmembrane region" description="Helical" evidence="1">
    <location>
        <begin position="6"/>
        <end position="26"/>
    </location>
</feature>
<comment type="caution">
    <text evidence="2">The sequence shown here is derived from an EMBL/GenBank/DDBJ whole genome shotgun (WGS) entry which is preliminary data.</text>
</comment>
<keyword evidence="1" id="KW-0812">Transmembrane</keyword>
<evidence type="ECO:0000313" key="2">
    <source>
        <dbReference type="EMBL" id="OGD09147.1"/>
    </source>
</evidence>
<accession>A0A1F4ZUM5</accession>
<dbReference type="STRING" id="1797263.A2397_01625"/>
<proteinExistence type="predicted"/>
<keyword evidence="1" id="KW-1133">Transmembrane helix</keyword>
<dbReference type="AlphaFoldDB" id="A0A1F4ZUM5"/>
<protein>
    <recommendedName>
        <fullName evidence="4">ATP synthase subunit b</fullName>
    </recommendedName>
</protein>
<evidence type="ECO:0000256" key="1">
    <source>
        <dbReference type="SAM" id="Phobius"/>
    </source>
</evidence>
<reference evidence="2 3" key="1">
    <citation type="journal article" date="2016" name="Nat. Commun.">
        <title>Thousands of microbial genomes shed light on interconnected biogeochemical processes in an aquifer system.</title>
        <authorList>
            <person name="Anantharaman K."/>
            <person name="Brown C.T."/>
            <person name="Hug L.A."/>
            <person name="Sharon I."/>
            <person name="Castelle C.J."/>
            <person name="Probst A.J."/>
            <person name="Thomas B.C."/>
            <person name="Singh A."/>
            <person name="Wilkins M.J."/>
            <person name="Karaoz U."/>
            <person name="Brodie E.L."/>
            <person name="Williams K.H."/>
            <person name="Hubbard S.S."/>
            <person name="Banfield J.F."/>
        </authorList>
    </citation>
    <scope>NUCLEOTIDE SEQUENCE [LARGE SCALE GENOMIC DNA]</scope>
</reference>
<dbReference type="EMBL" id="MEXR01000038">
    <property type="protein sequence ID" value="OGD09147.1"/>
    <property type="molecule type" value="Genomic_DNA"/>
</dbReference>
<evidence type="ECO:0008006" key="4">
    <source>
        <dbReference type="Google" id="ProtNLM"/>
    </source>
</evidence>
<gene>
    <name evidence="2" type="ORF">A2397_01625</name>
</gene>